<dbReference type="InterPro" id="IPR017795">
    <property type="entry name" value="ABBA_NscD-like"/>
</dbReference>
<sequence>MTGGISLLPCSARCWSTTTNPSTNNPEISTVESAVRIAFEPINYTSGTCHDQFNQFKQLAIEKSLNKLQKFGWDVNLDQYHELVNNLCLSVTEQQTL</sequence>
<dbReference type="VEuPathDB" id="FungiDB:EYZ11_003069"/>
<dbReference type="AlphaFoldDB" id="A0A4S3JPS7"/>
<dbReference type="Pfam" id="PF11991">
    <property type="entry name" value="Trp_DMAT"/>
    <property type="match status" value="1"/>
</dbReference>
<comment type="caution">
    <text evidence="2">The sequence shown here is derived from an EMBL/GenBank/DDBJ whole genome shotgun (WGS) entry which is preliminary data.</text>
</comment>
<proteinExistence type="predicted"/>
<reference evidence="2 3" key="1">
    <citation type="submission" date="2019-03" db="EMBL/GenBank/DDBJ databases">
        <title>The genome sequence of a newly discovered highly antifungal drug resistant Aspergillus species, Aspergillus tanneri NIH 1004.</title>
        <authorList>
            <person name="Mounaud S."/>
            <person name="Singh I."/>
            <person name="Joardar V."/>
            <person name="Pakala S."/>
            <person name="Pakala S."/>
            <person name="Venepally P."/>
            <person name="Hoover J."/>
            <person name="Nierman W."/>
            <person name="Chung J."/>
            <person name="Losada L."/>
        </authorList>
    </citation>
    <scope>NUCLEOTIDE SEQUENCE [LARGE SCALE GENOMIC DNA]</scope>
    <source>
        <strain evidence="2 3">NIH1004</strain>
    </source>
</reference>
<name>A0A4S3JPS7_9EURO</name>
<evidence type="ECO:0000313" key="2">
    <source>
        <dbReference type="EMBL" id="THC97420.1"/>
    </source>
</evidence>
<dbReference type="EMBL" id="SOSA01000075">
    <property type="protein sequence ID" value="THC97420.1"/>
    <property type="molecule type" value="Genomic_DNA"/>
</dbReference>
<dbReference type="GO" id="GO:0016765">
    <property type="term" value="F:transferase activity, transferring alkyl or aryl (other than methyl) groups"/>
    <property type="evidence" value="ECO:0007669"/>
    <property type="project" value="InterPro"/>
</dbReference>
<keyword evidence="3" id="KW-1185">Reference proteome</keyword>
<organism evidence="2 3">
    <name type="scientific">Aspergillus tanneri</name>
    <dbReference type="NCBI Taxonomy" id="1220188"/>
    <lineage>
        <taxon>Eukaryota</taxon>
        <taxon>Fungi</taxon>
        <taxon>Dikarya</taxon>
        <taxon>Ascomycota</taxon>
        <taxon>Pezizomycotina</taxon>
        <taxon>Eurotiomycetes</taxon>
        <taxon>Eurotiomycetidae</taxon>
        <taxon>Eurotiales</taxon>
        <taxon>Aspergillaceae</taxon>
        <taxon>Aspergillus</taxon>
        <taxon>Aspergillus subgen. Circumdati</taxon>
    </lineage>
</organism>
<dbReference type="Proteomes" id="UP000308092">
    <property type="component" value="Unassembled WGS sequence"/>
</dbReference>
<dbReference type="GO" id="GO:0009820">
    <property type="term" value="P:alkaloid metabolic process"/>
    <property type="evidence" value="ECO:0007669"/>
    <property type="project" value="InterPro"/>
</dbReference>
<accession>A0A4S3JPS7</accession>
<protein>
    <submittedName>
        <fullName evidence="2">Uncharacterized protein</fullName>
    </submittedName>
</protein>
<evidence type="ECO:0000256" key="1">
    <source>
        <dbReference type="ARBA" id="ARBA00022679"/>
    </source>
</evidence>
<gene>
    <name evidence="2" type="ORF">EYZ11_003069</name>
</gene>
<keyword evidence="1" id="KW-0808">Transferase</keyword>
<evidence type="ECO:0000313" key="3">
    <source>
        <dbReference type="Proteomes" id="UP000308092"/>
    </source>
</evidence>